<dbReference type="InParanoid" id="A3LXT4"/>
<accession>A3LXT4</accession>
<dbReference type="RefSeq" id="XP_001385549.2">
    <property type="nucleotide sequence ID" value="XM_001385512.1"/>
</dbReference>
<evidence type="ECO:0000256" key="1">
    <source>
        <dbReference type="SAM" id="MobiDB-lite"/>
    </source>
</evidence>
<dbReference type="OrthoDB" id="4023279at2759"/>
<dbReference type="OMA" id="YEKYIIR"/>
<proteinExistence type="predicted"/>
<dbReference type="EMBL" id="CP000500">
    <property type="protein sequence ID" value="ABN67520.2"/>
    <property type="molecule type" value="Genomic_DNA"/>
</dbReference>
<organism evidence="2 3">
    <name type="scientific">Scheffersomyces stipitis (strain ATCC 58785 / CBS 6054 / NBRC 10063 / NRRL Y-11545)</name>
    <name type="common">Yeast</name>
    <name type="synonym">Pichia stipitis</name>
    <dbReference type="NCBI Taxonomy" id="322104"/>
    <lineage>
        <taxon>Eukaryota</taxon>
        <taxon>Fungi</taxon>
        <taxon>Dikarya</taxon>
        <taxon>Ascomycota</taxon>
        <taxon>Saccharomycotina</taxon>
        <taxon>Pichiomycetes</taxon>
        <taxon>Debaryomycetaceae</taxon>
        <taxon>Scheffersomyces</taxon>
    </lineage>
</organism>
<keyword evidence="3" id="KW-1185">Reference proteome</keyword>
<dbReference type="HOGENOM" id="CLU_084555_0_0_1"/>
<feature type="compositionally biased region" description="Basic and acidic residues" evidence="1">
    <location>
        <begin position="79"/>
        <end position="95"/>
    </location>
</feature>
<gene>
    <name evidence="2" type="ORF">PICST_32931</name>
</gene>
<evidence type="ECO:0000313" key="3">
    <source>
        <dbReference type="Proteomes" id="UP000002258"/>
    </source>
</evidence>
<name>A3LXT4_PICST</name>
<sequence>MTESGSSNSVVQASNYYFILKTENLQPLLEITYQLTEQIESNQTVIDKLCYIADNKIRYPETTINFEKFGLTLAEDGESDSKSTESGGKDDSIHEKDHEITKLMASINEEDEKERDQDEDVTQGEDDPIRYLLVQKYSLDKIELDSTPDLGVFASNARIAQLVEDNMKLTKIRQIKKYKNQELLKLIYDYERFIVEDILPSLRSELIKLTSTTTCTSADDKSLQDYVELKFELLGKMYQRYTMNVKYLSKLLSYSHALLRYSSDKEDLLYKLSHQFEALEFLQKNMSKLLK</sequence>
<dbReference type="eggNOG" id="ENOG502TDFT">
    <property type="taxonomic scope" value="Eukaryota"/>
</dbReference>
<feature type="compositionally biased region" description="Acidic residues" evidence="1">
    <location>
        <begin position="108"/>
        <end position="125"/>
    </location>
</feature>
<evidence type="ECO:0000313" key="2">
    <source>
        <dbReference type="EMBL" id="ABN67520.2"/>
    </source>
</evidence>
<feature type="region of interest" description="Disordered" evidence="1">
    <location>
        <begin position="105"/>
        <end position="125"/>
    </location>
</feature>
<reference evidence="2 3" key="1">
    <citation type="journal article" date="2007" name="Nat. Biotechnol.">
        <title>Genome sequence of the lignocellulose-bioconverting and xylose-fermenting yeast Pichia stipitis.</title>
        <authorList>
            <person name="Jeffries T.W."/>
            <person name="Grigoriev I.V."/>
            <person name="Grimwood J."/>
            <person name="Laplaza J.M."/>
            <person name="Aerts A."/>
            <person name="Salamov A."/>
            <person name="Schmutz J."/>
            <person name="Lindquist E."/>
            <person name="Dehal P."/>
            <person name="Shapiro H."/>
            <person name="Jin Y.S."/>
            <person name="Passoth V."/>
            <person name="Richardson P.M."/>
        </authorList>
    </citation>
    <scope>NUCLEOTIDE SEQUENCE [LARGE SCALE GENOMIC DNA]</scope>
    <source>
        <strain evidence="3">ATCC 58785 / CBS 6054 / NBRC 10063 / NRRL Y-11545</strain>
    </source>
</reference>
<dbReference type="AlphaFoldDB" id="A3LXT4"/>
<dbReference type="GeneID" id="4839918"/>
<feature type="region of interest" description="Disordered" evidence="1">
    <location>
        <begin position="76"/>
        <end position="95"/>
    </location>
</feature>
<protein>
    <submittedName>
        <fullName evidence="2">Uncharacterized protein</fullName>
    </submittedName>
</protein>
<dbReference type="Proteomes" id="UP000002258">
    <property type="component" value="Chromosome 6"/>
</dbReference>
<dbReference type="KEGG" id="pic:PICST_32931"/>